<dbReference type="EMBL" id="NSKE01000003">
    <property type="protein sequence ID" value="PAU94905.1"/>
    <property type="molecule type" value="Genomic_DNA"/>
</dbReference>
<feature type="modified residue" description="N6-(pyridoxal phosphate)lysine" evidence="4">
    <location>
        <position position="196"/>
    </location>
</feature>
<name>A0A2A2GDH7_9BACT</name>
<dbReference type="Pfam" id="PF01053">
    <property type="entry name" value="Cys_Met_Meta_PP"/>
    <property type="match status" value="1"/>
</dbReference>
<dbReference type="GO" id="GO:0030170">
    <property type="term" value="F:pyridoxal phosphate binding"/>
    <property type="evidence" value="ECO:0007669"/>
    <property type="project" value="InterPro"/>
</dbReference>
<dbReference type="GO" id="GO:0003962">
    <property type="term" value="F:cystathionine gamma-synthase activity"/>
    <property type="evidence" value="ECO:0007669"/>
    <property type="project" value="TreeGrafter"/>
</dbReference>
<gene>
    <name evidence="6" type="ORF">CK503_05400</name>
</gene>
<dbReference type="CDD" id="cd00614">
    <property type="entry name" value="CGS_like"/>
    <property type="match status" value="1"/>
</dbReference>
<evidence type="ECO:0000313" key="7">
    <source>
        <dbReference type="Proteomes" id="UP000218831"/>
    </source>
</evidence>
<dbReference type="GO" id="GO:0004123">
    <property type="term" value="F:cystathionine gamma-lyase activity"/>
    <property type="evidence" value="ECO:0007669"/>
    <property type="project" value="TreeGrafter"/>
</dbReference>
<dbReference type="SUPFAM" id="SSF53383">
    <property type="entry name" value="PLP-dependent transferases"/>
    <property type="match status" value="1"/>
</dbReference>
<dbReference type="Gene3D" id="3.40.640.10">
    <property type="entry name" value="Type I PLP-dependent aspartate aminotransferase-like (Major domain)"/>
    <property type="match status" value="1"/>
</dbReference>
<evidence type="ECO:0000256" key="3">
    <source>
        <dbReference type="ARBA" id="ARBA00022898"/>
    </source>
</evidence>
<dbReference type="Proteomes" id="UP000218831">
    <property type="component" value="Unassembled WGS sequence"/>
</dbReference>
<dbReference type="GO" id="GO:0005737">
    <property type="term" value="C:cytoplasm"/>
    <property type="evidence" value="ECO:0007669"/>
    <property type="project" value="TreeGrafter"/>
</dbReference>
<comment type="caution">
    <text evidence="6">The sequence shown here is derived from an EMBL/GenBank/DDBJ whole genome shotgun (WGS) entry which is preliminary data.</text>
</comment>
<dbReference type="InterPro" id="IPR015422">
    <property type="entry name" value="PyrdxlP-dep_Trfase_small"/>
</dbReference>
<comment type="similarity">
    <text evidence="2 5">Belongs to the trans-sulfuration enzymes family.</text>
</comment>
<dbReference type="InterPro" id="IPR054542">
    <property type="entry name" value="Cys_met_metab_PP"/>
</dbReference>
<evidence type="ECO:0000256" key="4">
    <source>
        <dbReference type="PIRSR" id="PIRSR001434-2"/>
    </source>
</evidence>
<dbReference type="PANTHER" id="PTHR11808">
    <property type="entry name" value="TRANS-SULFURATION ENZYME FAMILY MEMBER"/>
    <property type="match status" value="1"/>
</dbReference>
<dbReference type="FunFam" id="3.40.640.10:FF:000046">
    <property type="entry name" value="Cystathionine gamma-lyase"/>
    <property type="match status" value="1"/>
</dbReference>
<dbReference type="GO" id="GO:0019343">
    <property type="term" value="P:cysteine biosynthetic process via cystathionine"/>
    <property type="evidence" value="ECO:0007669"/>
    <property type="project" value="TreeGrafter"/>
</dbReference>
<keyword evidence="7" id="KW-1185">Reference proteome</keyword>
<proteinExistence type="inferred from homology"/>
<dbReference type="InterPro" id="IPR000277">
    <property type="entry name" value="Cys/Met-Metab_PyrdxlP-dep_enz"/>
</dbReference>
<dbReference type="RefSeq" id="WP_095605772.1">
    <property type="nucleotide sequence ID" value="NZ_NSKE01000003.1"/>
</dbReference>
<evidence type="ECO:0000313" key="6">
    <source>
        <dbReference type="EMBL" id="PAU94905.1"/>
    </source>
</evidence>
<dbReference type="GO" id="GO:0019346">
    <property type="term" value="P:transsulfuration"/>
    <property type="evidence" value="ECO:0007669"/>
    <property type="project" value="InterPro"/>
</dbReference>
<keyword evidence="3 4" id="KW-0663">Pyridoxal phosphate</keyword>
<dbReference type="Gene3D" id="3.90.1150.10">
    <property type="entry name" value="Aspartate Aminotransferase, domain 1"/>
    <property type="match status" value="1"/>
</dbReference>
<organism evidence="6 7">
    <name type="scientific">Fodinibius salipaludis</name>
    <dbReference type="NCBI Taxonomy" id="2032627"/>
    <lineage>
        <taxon>Bacteria</taxon>
        <taxon>Pseudomonadati</taxon>
        <taxon>Balneolota</taxon>
        <taxon>Balneolia</taxon>
        <taxon>Balneolales</taxon>
        <taxon>Balneolaceae</taxon>
        <taxon>Fodinibius</taxon>
    </lineage>
</organism>
<dbReference type="PROSITE" id="PS00868">
    <property type="entry name" value="CYS_MET_METAB_PP"/>
    <property type="match status" value="1"/>
</dbReference>
<evidence type="ECO:0000256" key="2">
    <source>
        <dbReference type="ARBA" id="ARBA00009077"/>
    </source>
</evidence>
<protein>
    <submittedName>
        <fullName evidence="6">Cystathionine gamma-synthase</fullName>
    </submittedName>
</protein>
<evidence type="ECO:0000256" key="5">
    <source>
        <dbReference type="RuleBase" id="RU362118"/>
    </source>
</evidence>
<sequence>MRKETKAIHAAMEVANNNPDIVPPVHRSTVYELDKKGRTEGDWHYTRLENPNRVQWEQVLKVMEEGKAAAAFSSGVAAASAVFRALEPDDHIIIPEDVYAGNRKLVNKLMKPWGLQADFIDMTDLQNIADHINKDTKLIWVETPSNPLMSIMDIEAISELAHDNGAIACVDNTWPTPINQMPLKLGADLVVHSTTKYFGGHSDILGGAVIAKEQDERFEKIRLVQRVGGAVPSPDDCWMLARSTRTLPYRMKGHNENATTLARFLQNHPKVEKVFYPGLGTHAGHEIADKQMSGFGGMISFLIDGTADEAIDIVGQSKLIGRATSLGGVESTWEHRRSSEGEGSITPENLIRISVGLEHADDLLEDLEQALSDE</sequence>
<dbReference type="AlphaFoldDB" id="A0A2A2GDH7"/>
<reference evidence="6 7" key="1">
    <citation type="submission" date="2017-08" db="EMBL/GenBank/DDBJ databases">
        <title>Aliifodinibius alkalisoli sp. nov., isolated from saline alkaline soil.</title>
        <authorList>
            <person name="Liu D."/>
            <person name="Zhang G."/>
        </authorList>
    </citation>
    <scope>NUCLEOTIDE SEQUENCE [LARGE SCALE GENOMIC DNA]</scope>
    <source>
        <strain evidence="6 7">WN023</strain>
    </source>
</reference>
<dbReference type="PIRSF" id="PIRSF001434">
    <property type="entry name" value="CGS"/>
    <property type="match status" value="1"/>
</dbReference>
<dbReference type="OrthoDB" id="634606at2"/>
<dbReference type="InterPro" id="IPR015424">
    <property type="entry name" value="PyrdxlP-dep_Trfase"/>
</dbReference>
<comment type="cofactor">
    <cofactor evidence="1 5">
        <name>pyridoxal 5'-phosphate</name>
        <dbReference type="ChEBI" id="CHEBI:597326"/>
    </cofactor>
</comment>
<evidence type="ECO:0000256" key="1">
    <source>
        <dbReference type="ARBA" id="ARBA00001933"/>
    </source>
</evidence>
<accession>A0A2A2GDH7</accession>
<dbReference type="InterPro" id="IPR015421">
    <property type="entry name" value="PyrdxlP-dep_Trfase_major"/>
</dbReference>
<dbReference type="PANTHER" id="PTHR11808:SF15">
    <property type="entry name" value="CYSTATHIONINE GAMMA-LYASE"/>
    <property type="match status" value="1"/>
</dbReference>